<dbReference type="Proteomes" id="UP000694251">
    <property type="component" value="Chromosome 12"/>
</dbReference>
<evidence type="ECO:0000313" key="8">
    <source>
        <dbReference type="Proteomes" id="UP000694251"/>
    </source>
</evidence>
<dbReference type="AlphaFoldDB" id="A0A8T1YNE6"/>
<evidence type="ECO:0000313" key="7">
    <source>
        <dbReference type="EMBL" id="KAG7547610.1"/>
    </source>
</evidence>
<feature type="region of interest" description="Disordered" evidence="5">
    <location>
        <begin position="1"/>
        <end position="35"/>
    </location>
</feature>
<evidence type="ECO:0000256" key="2">
    <source>
        <dbReference type="ARBA" id="ARBA00022692"/>
    </source>
</evidence>
<name>A0A8T1YNE6_ARASU</name>
<evidence type="ECO:0000256" key="5">
    <source>
        <dbReference type="SAM" id="MobiDB-lite"/>
    </source>
</evidence>
<comment type="caution">
    <text evidence="7">The sequence shown here is derived from an EMBL/GenBank/DDBJ whole genome shotgun (WGS) entry which is preliminary data.</text>
</comment>
<keyword evidence="3 6" id="KW-1133">Transmembrane helix</keyword>
<evidence type="ECO:0000256" key="3">
    <source>
        <dbReference type="ARBA" id="ARBA00022989"/>
    </source>
</evidence>
<comment type="subcellular location">
    <subcellularLocation>
        <location evidence="1">Membrane</location>
        <topology evidence="1">Multi-pass membrane protein</topology>
    </subcellularLocation>
</comment>
<feature type="transmembrane region" description="Helical" evidence="6">
    <location>
        <begin position="190"/>
        <end position="207"/>
    </location>
</feature>
<gene>
    <name evidence="7" type="ORF">ISN44_As12g028320</name>
</gene>
<feature type="transmembrane region" description="Helical" evidence="6">
    <location>
        <begin position="153"/>
        <end position="178"/>
    </location>
</feature>
<reference evidence="7 8" key="1">
    <citation type="submission" date="2020-12" db="EMBL/GenBank/DDBJ databases">
        <title>Concerted genomic and epigenomic changes stabilize Arabidopsis allopolyploids.</title>
        <authorList>
            <person name="Chen Z."/>
        </authorList>
    </citation>
    <scope>NUCLEOTIDE SEQUENCE [LARGE SCALE GENOMIC DNA]</scope>
    <source>
        <strain evidence="7">As9502</strain>
        <tissue evidence="7">Leaf</tissue>
    </source>
</reference>
<keyword evidence="8" id="KW-1185">Reference proteome</keyword>
<dbReference type="EMBL" id="JAEFBJ010000012">
    <property type="protein sequence ID" value="KAG7547610.1"/>
    <property type="molecule type" value="Genomic_DNA"/>
</dbReference>
<organism evidence="7 8">
    <name type="scientific">Arabidopsis suecica</name>
    <name type="common">Swedish thale-cress</name>
    <name type="synonym">Cardaminopsis suecica</name>
    <dbReference type="NCBI Taxonomy" id="45249"/>
    <lineage>
        <taxon>Eukaryota</taxon>
        <taxon>Viridiplantae</taxon>
        <taxon>Streptophyta</taxon>
        <taxon>Embryophyta</taxon>
        <taxon>Tracheophyta</taxon>
        <taxon>Spermatophyta</taxon>
        <taxon>Magnoliopsida</taxon>
        <taxon>eudicotyledons</taxon>
        <taxon>Gunneridae</taxon>
        <taxon>Pentapetalae</taxon>
        <taxon>rosids</taxon>
        <taxon>malvids</taxon>
        <taxon>Brassicales</taxon>
        <taxon>Brassicaceae</taxon>
        <taxon>Camelineae</taxon>
        <taxon>Arabidopsis</taxon>
    </lineage>
</organism>
<feature type="region of interest" description="Disordered" evidence="5">
    <location>
        <begin position="67"/>
        <end position="88"/>
    </location>
</feature>
<feature type="transmembrane region" description="Helical" evidence="6">
    <location>
        <begin position="214"/>
        <end position="233"/>
    </location>
</feature>
<keyword evidence="4 6" id="KW-0472">Membrane</keyword>
<dbReference type="OrthoDB" id="5296287at2759"/>
<evidence type="ECO:0000256" key="6">
    <source>
        <dbReference type="SAM" id="Phobius"/>
    </source>
</evidence>
<proteinExistence type="predicted"/>
<dbReference type="GO" id="GO:0016020">
    <property type="term" value="C:membrane"/>
    <property type="evidence" value="ECO:0007669"/>
    <property type="project" value="UniProtKB-SubCell"/>
</dbReference>
<evidence type="ECO:0000256" key="1">
    <source>
        <dbReference type="ARBA" id="ARBA00004141"/>
    </source>
</evidence>
<dbReference type="PANTHER" id="PTHR24064">
    <property type="entry name" value="SOLUTE CARRIER FAMILY 22 MEMBER"/>
    <property type="match status" value="1"/>
</dbReference>
<sequence length="260" mass="28672">MAIDCLRRLRPPATIDGRIERPPATIRPDSSFAPPHVTIGSERDVQIGYPNSTDGENLLKTELSLRPGTEQDDKGKGSPVEGVVQPGALVTLPPPREVATKRQIIPSGNLDEEEWVTVYGFSPGDNHQYLNFVQEAEQDNKKKNKKEKDPLKLGSLQIVLELVSFFSACTAFNMTLIYTIEMFPTCVRNSAIAMVFGGVFSPVMVAAGRENRFWSYGLFGLVIGLCGLFVFGLPETRGSVLCDTMDEEECKTLAKRQFIG</sequence>
<protein>
    <submittedName>
        <fullName evidence="7">Uncharacterized protein</fullName>
    </submittedName>
</protein>
<keyword evidence="2 6" id="KW-0812">Transmembrane</keyword>
<evidence type="ECO:0000256" key="4">
    <source>
        <dbReference type="ARBA" id="ARBA00023136"/>
    </source>
</evidence>
<accession>A0A8T1YNE6</accession>